<accession>A0A6P4JRP6</accession>
<dbReference type="AlphaFoldDB" id="A0A6P4JRP6"/>
<evidence type="ECO:0000256" key="2">
    <source>
        <dbReference type="ARBA" id="ARBA00007330"/>
    </source>
</evidence>
<feature type="region of interest" description="Disordered" evidence="8">
    <location>
        <begin position="399"/>
        <end position="418"/>
    </location>
</feature>
<reference evidence="12" key="2">
    <citation type="submission" date="2025-08" db="UniProtKB">
        <authorList>
            <consortium name="RefSeq"/>
        </authorList>
    </citation>
    <scope>IDENTIFICATION</scope>
    <source>
        <strain evidence="12">14028-0561.14</strain>
        <tissue evidence="12">Whole fly</tissue>
    </source>
</reference>
<dbReference type="PANTHER" id="PTHR11985:SF15">
    <property type="entry name" value="GLYCEROL-3-PHOSPHATE DEHYDROGENASE, MITOCHONDRIAL"/>
    <property type="match status" value="1"/>
</dbReference>
<dbReference type="Gene3D" id="3.30.9.10">
    <property type="entry name" value="D-Amino Acid Oxidase, subunit A, domain 2"/>
    <property type="match status" value="1"/>
</dbReference>
<feature type="compositionally biased region" description="Basic and acidic residues" evidence="8">
    <location>
        <begin position="400"/>
        <end position="414"/>
    </location>
</feature>
<dbReference type="RefSeq" id="XP_017037349.1">
    <property type="nucleotide sequence ID" value="XM_017181860.3"/>
</dbReference>
<dbReference type="SUPFAM" id="SSF51905">
    <property type="entry name" value="FAD/NAD(P)-binding domain"/>
    <property type="match status" value="1"/>
</dbReference>
<evidence type="ECO:0000256" key="6">
    <source>
        <dbReference type="ARBA" id="ARBA00023002"/>
    </source>
</evidence>
<comment type="catalytic activity">
    <reaction evidence="7">
        <text>a quinone + sn-glycerol 3-phosphate = dihydroxyacetone phosphate + a quinol</text>
        <dbReference type="Rhea" id="RHEA:18977"/>
        <dbReference type="ChEBI" id="CHEBI:24646"/>
        <dbReference type="ChEBI" id="CHEBI:57597"/>
        <dbReference type="ChEBI" id="CHEBI:57642"/>
        <dbReference type="ChEBI" id="CHEBI:132124"/>
        <dbReference type="EC" id="1.1.5.3"/>
    </reaction>
</comment>
<dbReference type="Gene3D" id="1.10.8.870">
    <property type="entry name" value="Alpha-glycerophosphate oxidase, cap domain"/>
    <property type="match status" value="1"/>
</dbReference>
<evidence type="ECO:0000256" key="4">
    <source>
        <dbReference type="ARBA" id="ARBA00022630"/>
    </source>
</evidence>
<feature type="domain" description="Alpha-glycerophosphate oxidase C-terminal" evidence="10">
    <location>
        <begin position="467"/>
        <end position="584"/>
    </location>
</feature>
<evidence type="ECO:0000256" key="8">
    <source>
        <dbReference type="SAM" id="MobiDB-lite"/>
    </source>
</evidence>
<keyword evidence="6 7" id="KW-0560">Oxidoreductase</keyword>
<protein>
    <recommendedName>
        <fullName evidence="3 7">Glycerol-3-phosphate dehydrogenase</fullName>
        <ecNumber evidence="3 7">1.1.5.3</ecNumber>
    </recommendedName>
</protein>
<reference evidence="11" key="1">
    <citation type="submission" date="2025-05" db="UniProtKB">
        <authorList>
            <consortium name="RefSeq"/>
        </authorList>
    </citation>
    <scope>NUCLEOTIDE SEQUENCE [LARGE SCALE GENOMIC DNA]</scope>
    <source>
        <strain evidence="11">14028-0561.14</strain>
    </source>
</reference>
<sequence>MMLKLWSGSVTHSAIRQCKARQLLAQSLCHLAQLGKEQTNVRGNHNLPLKIVPSRQDQLNALKGEEFDVLVIGGGAVGCGCAVDSACRGLKTALVEADDFGSGASSRSSKLVDGSGSYLGTALRDKDFEQLYIMLRMMSERATMLKIAPHLNRVQPMVIPMYSVLGMPFTWLALKVYDFISAASNVRGSHCISKESMLYEFPLLKTKGLRGGIVYYDVQLDDARMCMALVMTAVALGASVGNHLKLVEMLPQGGCCRVVGVNDSLTGETFYIQAKAVINATGAGTDAVRQLDEEGTPPILVPTVDTYVSVPRYFGSGRYGLLSPSQKKGDPTVVMVPFENHIVLGVHEEDGGSISQSPAADPEDVSSLLDAAKEKMEPCVELGPCHVLSAWTGLRPKVGCPRDKKEDKEDDDKLPPPVSSYMIEVSQNGLITLGGGRFSSYRVMAAEAVDLAIQTCGLCDDHVTSSWTEHLPLDGAQNWCCMLPLEFVQDYDVPMDVAQHISDSYGYNGHALLNQGQDMLKRLHPNFPYIEAEVKYAVRSEYACSLVDVVARRLRVAFVDAVATLHMMPKVLKIMAAEIGWDEGEQKKQMAAAQEFLVRQMGLGGIVRPKMLGKSQPKTKASSQGCCRAAARKEARSYSRAFAPVTAIHEEPLVPSRTGRSSNESAKMSKISGVFTTGITQRSVVDSPLTASGNQPRFIPSDWSDEKRHLIQTVWRNKFMC</sequence>
<proteinExistence type="inferred from homology"/>
<evidence type="ECO:0000256" key="3">
    <source>
        <dbReference type="ARBA" id="ARBA00013029"/>
    </source>
</evidence>
<evidence type="ECO:0000313" key="12">
    <source>
        <dbReference type="RefSeq" id="XP_017037349.1"/>
    </source>
</evidence>
<dbReference type="Proteomes" id="UP001652661">
    <property type="component" value="Chromosome 2R"/>
</dbReference>
<dbReference type="Gene3D" id="3.50.50.60">
    <property type="entry name" value="FAD/NAD(P)-binding domain"/>
    <property type="match status" value="1"/>
</dbReference>
<organism evidence="11 12">
    <name type="scientific">Drosophila kikkawai</name>
    <name type="common">Fruit fly</name>
    <dbReference type="NCBI Taxonomy" id="30033"/>
    <lineage>
        <taxon>Eukaryota</taxon>
        <taxon>Metazoa</taxon>
        <taxon>Ecdysozoa</taxon>
        <taxon>Arthropoda</taxon>
        <taxon>Hexapoda</taxon>
        <taxon>Insecta</taxon>
        <taxon>Pterygota</taxon>
        <taxon>Neoptera</taxon>
        <taxon>Endopterygota</taxon>
        <taxon>Diptera</taxon>
        <taxon>Brachycera</taxon>
        <taxon>Muscomorpha</taxon>
        <taxon>Ephydroidea</taxon>
        <taxon>Drosophilidae</taxon>
        <taxon>Drosophila</taxon>
        <taxon>Sophophora</taxon>
    </lineage>
</organism>
<dbReference type="InterPro" id="IPR038299">
    <property type="entry name" value="DAO_C_sf"/>
</dbReference>
<dbReference type="InterPro" id="IPR000447">
    <property type="entry name" value="G3P_DH_FAD-dep"/>
</dbReference>
<evidence type="ECO:0000259" key="10">
    <source>
        <dbReference type="Pfam" id="PF16901"/>
    </source>
</evidence>
<keyword evidence="11" id="KW-1185">Reference proteome</keyword>
<dbReference type="InterPro" id="IPR036188">
    <property type="entry name" value="FAD/NAD-bd_sf"/>
</dbReference>
<evidence type="ECO:0000313" key="11">
    <source>
        <dbReference type="Proteomes" id="UP001652661"/>
    </source>
</evidence>
<comment type="similarity">
    <text evidence="2 7">Belongs to the FAD-dependent glycerol-3-phosphate dehydrogenase family.</text>
</comment>
<name>A0A6P4JRP6_DROKI</name>
<dbReference type="GO" id="GO:0004368">
    <property type="term" value="F:glycerol-3-phosphate dehydrogenase (quinone) activity"/>
    <property type="evidence" value="ECO:0007669"/>
    <property type="project" value="UniProtKB-EC"/>
</dbReference>
<dbReference type="OrthoDB" id="264015at2759"/>
<comment type="cofactor">
    <cofactor evidence="1 7">
        <name>FAD</name>
        <dbReference type="ChEBI" id="CHEBI:57692"/>
    </cofactor>
</comment>
<dbReference type="PANTHER" id="PTHR11985">
    <property type="entry name" value="GLYCEROL-3-PHOSPHATE DEHYDROGENASE"/>
    <property type="match status" value="1"/>
</dbReference>
<dbReference type="GO" id="GO:0005739">
    <property type="term" value="C:mitochondrion"/>
    <property type="evidence" value="ECO:0007669"/>
    <property type="project" value="TreeGrafter"/>
</dbReference>
<dbReference type="Pfam" id="PF01266">
    <property type="entry name" value="DAO"/>
    <property type="match status" value="1"/>
</dbReference>
<dbReference type="InterPro" id="IPR031656">
    <property type="entry name" value="DAO_C"/>
</dbReference>
<dbReference type="InterPro" id="IPR006076">
    <property type="entry name" value="FAD-dep_OxRdtase"/>
</dbReference>
<keyword evidence="4 7" id="KW-0285">Flavoprotein</keyword>
<evidence type="ECO:0000256" key="7">
    <source>
        <dbReference type="RuleBase" id="RU361217"/>
    </source>
</evidence>
<dbReference type="GO" id="GO:0006072">
    <property type="term" value="P:glycerol-3-phosphate metabolic process"/>
    <property type="evidence" value="ECO:0007669"/>
    <property type="project" value="UniProtKB-UniRule"/>
</dbReference>
<dbReference type="EC" id="1.1.5.3" evidence="3 7"/>
<dbReference type="PROSITE" id="PS00977">
    <property type="entry name" value="FAD_G3PDH_1"/>
    <property type="match status" value="1"/>
</dbReference>
<feature type="domain" description="FAD dependent oxidoreductase" evidence="9">
    <location>
        <begin position="68"/>
        <end position="398"/>
    </location>
</feature>
<evidence type="ECO:0000259" key="9">
    <source>
        <dbReference type="Pfam" id="PF01266"/>
    </source>
</evidence>
<dbReference type="Pfam" id="PF16901">
    <property type="entry name" value="DAO_C"/>
    <property type="match status" value="1"/>
</dbReference>
<evidence type="ECO:0000256" key="5">
    <source>
        <dbReference type="ARBA" id="ARBA00022827"/>
    </source>
</evidence>
<evidence type="ECO:0000256" key="1">
    <source>
        <dbReference type="ARBA" id="ARBA00001974"/>
    </source>
</evidence>
<gene>
    <name evidence="12" type="primary">Gpo3</name>
</gene>
<keyword evidence="5" id="KW-0274">FAD</keyword>
<dbReference type="PRINTS" id="PR01001">
    <property type="entry name" value="FADG3PDH"/>
</dbReference>